<dbReference type="Pfam" id="PF00078">
    <property type="entry name" value="RVT_1"/>
    <property type="match status" value="1"/>
</dbReference>
<evidence type="ECO:0000313" key="6">
    <source>
        <dbReference type="Proteomes" id="UP000515129"/>
    </source>
</evidence>
<evidence type="ECO:0000256" key="4">
    <source>
        <dbReference type="SAM" id="MobiDB-lite"/>
    </source>
</evidence>
<proteinExistence type="inferred from homology"/>
<dbReference type="OrthoDB" id="10064741at2759"/>
<dbReference type="GO" id="GO:0004523">
    <property type="term" value="F:RNA-DNA hybrid ribonuclease activity"/>
    <property type="evidence" value="ECO:0007669"/>
    <property type="project" value="UniProtKB-EC"/>
</dbReference>
<dbReference type="Proteomes" id="UP000515129">
    <property type="component" value="Unplaced"/>
</dbReference>
<feature type="compositionally biased region" description="Basic residues" evidence="4">
    <location>
        <begin position="47"/>
        <end position="64"/>
    </location>
</feature>
<feature type="compositionally biased region" description="Polar residues" evidence="4">
    <location>
        <begin position="216"/>
        <end position="228"/>
    </location>
</feature>
<dbReference type="InterPro" id="IPR008042">
    <property type="entry name" value="Retrotrans_Pao"/>
</dbReference>
<dbReference type="Gene3D" id="3.30.70.270">
    <property type="match status" value="1"/>
</dbReference>
<gene>
    <name evidence="7" type="primary">LOC113082829</name>
</gene>
<dbReference type="PANTHER" id="PTHR47331">
    <property type="entry name" value="PHD-TYPE DOMAIN-CONTAINING PROTEIN"/>
    <property type="match status" value="1"/>
</dbReference>
<name>A0A6P6NMB5_CARAU</name>
<feature type="domain" description="Reverse transcriptase" evidence="5">
    <location>
        <begin position="1084"/>
        <end position="1205"/>
    </location>
</feature>
<organism evidence="6 7">
    <name type="scientific">Carassius auratus</name>
    <name type="common">Goldfish</name>
    <dbReference type="NCBI Taxonomy" id="7957"/>
    <lineage>
        <taxon>Eukaryota</taxon>
        <taxon>Metazoa</taxon>
        <taxon>Chordata</taxon>
        <taxon>Craniata</taxon>
        <taxon>Vertebrata</taxon>
        <taxon>Euteleostomi</taxon>
        <taxon>Actinopterygii</taxon>
        <taxon>Neopterygii</taxon>
        <taxon>Teleostei</taxon>
        <taxon>Ostariophysi</taxon>
        <taxon>Cypriniformes</taxon>
        <taxon>Cyprinidae</taxon>
        <taxon>Cyprininae</taxon>
        <taxon>Carassius</taxon>
    </lineage>
</organism>
<evidence type="ECO:0000259" key="5">
    <source>
        <dbReference type="Pfam" id="PF00078"/>
    </source>
</evidence>
<dbReference type="EC" id="3.1.26.4" evidence="2"/>
<dbReference type="Pfam" id="PF05380">
    <property type="entry name" value="Peptidase_A17"/>
    <property type="match status" value="1"/>
</dbReference>
<protein>
    <recommendedName>
        <fullName evidence="2">ribonuclease H</fullName>
        <ecNumber evidence="2">3.1.26.4</ecNumber>
    </recommendedName>
</protein>
<dbReference type="InterPro" id="IPR043128">
    <property type="entry name" value="Rev_trsase/Diguanyl_cyclase"/>
</dbReference>
<dbReference type="SUPFAM" id="SSF56672">
    <property type="entry name" value="DNA/RNA polymerases"/>
    <property type="match status" value="1"/>
</dbReference>
<dbReference type="CDD" id="cd01644">
    <property type="entry name" value="RT_pepA17"/>
    <property type="match status" value="1"/>
</dbReference>
<reference evidence="7" key="1">
    <citation type="submission" date="2025-08" db="UniProtKB">
        <authorList>
            <consortium name="RefSeq"/>
        </authorList>
    </citation>
    <scope>IDENTIFICATION</scope>
    <source>
        <strain evidence="7">Wakin</strain>
        <tissue evidence="7">Muscle</tissue>
    </source>
</reference>
<keyword evidence="6" id="KW-1185">Reference proteome</keyword>
<comment type="similarity">
    <text evidence="1">Belongs to the beta type-B retroviral polymerase family. HERV class-II K(HML-2) pol subfamily.</text>
</comment>
<dbReference type="InterPro" id="IPR043502">
    <property type="entry name" value="DNA/RNA_pol_sf"/>
</dbReference>
<dbReference type="KEGG" id="caua:113082829"/>
<sequence length="1614" mass="179976">MDTAASDTAEPVVRPKRQSKPPSHLSDYEVGYIPPVDPPPISSSRCHSQHKSQSRKTSHSKASSHSRSSGHSILSGVQATSALTSSQAAMVDERIKQRQYDNLRQQIEEDTLAEIEYQRLQTQAKEAQRVQEEALMAKEALTNQLERQRKLKKAETDLEVAKLVNSLLSQDLSVDDAGSEGSPDTTVPPPQSLHASPVQSHVSPQSPSPVLSMMQATQTVSEAQSTSRGPCIVQSLKTPPLTLQATMPLLVPAYTAHPLSACTVTQTQGRSQVAHYEENMSHVLQQPSPVSIPLPPFNPVQQAATQLATPYTGSVLISQTRPPVAPIASTSHVNTPLQRQSAPLMSQNQPIPTTHHRAPLLSNTPICPQPYSPLPVPQAGYIPQPGTELLMAAAYGIPRPTLPVFESGTESDFALLKLALDNLLSHHTHISEQYKYQVLLSHLKFASAQQLAKAYMHHPQPYTTALQALQEKYGQPRQLVQSELGAIMSTPPLKMGDSNAFDSFALSVQSLVGMLRTLEGQNGYELMCGSHVDRLLSKLPPAYRDSFVEYCLSHGILQTGTDRTYTLPDLASWLQTKSQAKRISSRAAAVFQFDTTKLSGKSKYTPYHRERSTPILLTSEKSVKPFAPAQVKVISKPKPYCPHCDNQDHCDKFKRLTTAQIITWIAEGKRCWKCGRNHSADSCNLKRPCKICKELHLTVLHDSINDTSRAVLMVSLPSTQIYLDRPNRSQKVMLKVVRVLLHNGGRTMEAYAVLDDGSERTIVLPQVVQQLRLNGAPEVLPLQTIHQSHTKLDGSTVTFEVSSLTKPTERYVIRNAFTASGLSLAEHTYPVAALQKAYRHLRGLPLQPVDNVKPLLLIGSDMPHLLMPVQPVRRGAESSPIAICTKLGWVLQGPMCPIQPPKGLQQCLHIMTAPTRDELYQHVERLWQVDTVPYNEKVITRSKQDQQCYNLLQTATVRVNVDGVLRYATPLLRRTPITLLNAGMESVLPSLRNIERKLAKNPEQAQVYCSEIQKLESAGYIAKIAPDEVDKSTESWFIPHHIVHHNGKDRIVYNCSFQYHGQSLNEQLLPGPTLGPSLLGVILRFRQHAVAVSGDIKGMFHQVRLLPVDKSVLRFIWRNMNQEAHPDIYEWQVLPFGTTCSPCCATYALQYHAREYRHTMAGLVDIVETSFYVDNCLHSTPDQGEATAIIDGLRQSLLQGGFEIRQWASNVPSILRHLPSEARSASSECWLSQSSTDLQELTLGLQWNCLDDTLGYRNRVAEPTQPTMRNLYKTLASQYDPLGFILPFTTRAKTLIQDLWRHNLSWDDPIEPLHLREKWSTWIAELSSITKLQFPRPYAPGKSDTPSTVRELHVFCDASERVYGSVAYLQVTDESDEVHVTFVLARSRVAPRKCLSMPRLELCAALSGAQMAKVIQTELTIPIHQVTYWTDSTTVLHWLKSESCRYKVFVGSRVAEIQTLTDVSRWRYVDSARNPADHITRGLTLAELACPHQWRSGPSFLTQPQNKWPALPSTGSEPDLSEMKRSSFVGAITVVPSPVPLDISQFRTWKELLQATVESCDGAANSDNSSEASRYIQAEKHLLAQAQLDSFPEEFESWTIHLDGQPIEVSRSRI</sequence>
<feature type="region of interest" description="Disordered" evidence="4">
    <location>
        <begin position="1"/>
        <end position="87"/>
    </location>
</feature>
<feature type="coiled-coil region" evidence="3">
    <location>
        <begin position="117"/>
        <end position="158"/>
    </location>
</feature>
<feature type="compositionally biased region" description="Low complexity" evidence="4">
    <location>
        <begin position="65"/>
        <end position="87"/>
    </location>
</feature>
<accession>A0A6P6NMB5</accession>
<dbReference type="InterPro" id="IPR005312">
    <property type="entry name" value="DUF1759"/>
</dbReference>
<dbReference type="Gene3D" id="3.10.10.10">
    <property type="entry name" value="HIV Type 1 Reverse Transcriptase, subunit A, domain 1"/>
    <property type="match status" value="1"/>
</dbReference>
<feature type="compositionally biased region" description="Low complexity" evidence="4">
    <location>
        <begin position="196"/>
        <end position="215"/>
    </location>
</feature>
<dbReference type="PANTHER" id="PTHR47331:SF5">
    <property type="entry name" value="RIBONUCLEASE H"/>
    <property type="match status" value="1"/>
</dbReference>
<evidence type="ECO:0000256" key="1">
    <source>
        <dbReference type="ARBA" id="ARBA00010879"/>
    </source>
</evidence>
<evidence type="ECO:0000313" key="7">
    <source>
        <dbReference type="RefSeq" id="XP_026110047.1"/>
    </source>
</evidence>
<dbReference type="RefSeq" id="XP_026110047.1">
    <property type="nucleotide sequence ID" value="XM_026254262.1"/>
</dbReference>
<dbReference type="InterPro" id="IPR000477">
    <property type="entry name" value="RT_dom"/>
</dbReference>
<dbReference type="Pfam" id="PF03564">
    <property type="entry name" value="DUF1759"/>
    <property type="match status" value="1"/>
</dbReference>
<dbReference type="GeneID" id="113082829"/>
<keyword evidence="3" id="KW-0175">Coiled coil</keyword>
<feature type="region of interest" description="Disordered" evidence="4">
    <location>
        <begin position="173"/>
        <end position="229"/>
    </location>
</feature>
<evidence type="ECO:0000256" key="2">
    <source>
        <dbReference type="ARBA" id="ARBA00012180"/>
    </source>
</evidence>
<evidence type="ECO:0000256" key="3">
    <source>
        <dbReference type="SAM" id="Coils"/>
    </source>
</evidence>